<evidence type="ECO:0000256" key="1">
    <source>
        <dbReference type="SAM" id="MobiDB-lite"/>
    </source>
</evidence>
<dbReference type="AlphaFoldDB" id="A0A067RQ93"/>
<dbReference type="InParanoid" id="A0A067RQ93"/>
<dbReference type="EMBL" id="KK852486">
    <property type="protein sequence ID" value="KDR22785.1"/>
    <property type="molecule type" value="Genomic_DNA"/>
</dbReference>
<name>A0A067RQ93_ZOONE</name>
<gene>
    <name evidence="2" type="ORF">L798_00624</name>
</gene>
<protein>
    <submittedName>
        <fullName evidence="2">Uncharacterized protein</fullName>
    </submittedName>
</protein>
<evidence type="ECO:0000313" key="2">
    <source>
        <dbReference type="EMBL" id="KDR22785.1"/>
    </source>
</evidence>
<accession>A0A067RQ93</accession>
<sequence length="93" mass="10729">MQQFFDSLRTNLESLEQLPQEEREALLGQQVPSASEQGTAFRPKATAAYLHALRNHRPSHKIRNFVSESEPATLRGSNHYDPNWLWTGLGRRR</sequence>
<reference evidence="2 3" key="1">
    <citation type="journal article" date="2014" name="Nat. Commun.">
        <title>Molecular traces of alternative social organization in a termite genome.</title>
        <authorList>
            <person name="Terrapon N."/>
            <person name="Li C."/>
            <person name="Robertson H.M."/>
            <person name="Ji L."/>
            <person name="Meng X."/>
            <person name="Booth W."/>
            <person name="Chen Z."/>
            <person name="Childers C.P."/>
            <person name="Glastad K.M."/>
            <person name="Gokhale K."/>
            <person name="Gowin J."/>
            <person name="Gronenberg W."/>
            <person name="Hermansen R.A."/>
            <person name="Hu H."/>
            <person name="Hunt B.G."/>
            <person name="Huylmans A.K."/>
            <person name="Khalil S.M."/>
            <person name="Mitchell R.D."/>
            <person name="Munoz-Torres M.C."/>
            <person name="Mustard J.A."/>
            <person name="Pan H."/>
            <person name="Reese J.T."/>
            <person name="Scharf M.E."/>
            <person name="Sun F."/>
            <person name="Vogel H."/>
            <person name="Xiao J."/>
            <person name="Yang W."/>
            <person name="Yang Z."/>
            <person name="Yang Z."/>
            <person name="Zhou J."/>
            <person name="Zhu J."/>
            <person name="Brent C.S."/>
            <person name="Elsik C.G."/>
            <person name="Goodisman M.A."/>
            <person name="Liberles D.A."/>
            <person name="Roe R.M."/>
            <person name="Vargo E.L."/>
            <person name="Vilcinskas A."/>
            <person name="Wang J."/>
            <person name="Bornberg-Bauer E."/>
            <person name="Korb J."/>
            <person name="Zhang G."/>
            <person name="Liebig J."/>
        </authorList>
    </citation>
    <scope>NUCLEOTIDE SEQUENCE [LARGE SCALE GENOMIC DNA]</scope>
    <source>
        <tissue evidence="2">Whole organism</tissue>
    </source>
</reference>
<dbReference type="Proteomes" id="UP000027135">
    <property type="component" value="Unassembled WGS sequence"/>
</dbReference>
<proteinExistence type="predicted"/>
<evidence type="ECO:0000313" key="3">
    <source>
        <dbReference type="Proteomes" id="UP000027135"/>
    </source>
</evidence>
<keyword evidence="3" id="KW-1185">Reference proteome</keyword>
<organism evidence="2 3">
    <name type="scientific">Zootermopsis nevadensis</name>
    <name type="common">Dampwood termite</name>
    <dbReference type="NCBI Taxonomy" id="136037"/>
    <lineage>
        <taxon>Eukaryota</taxon>
        <taxon>Metazoa</taxon>
        <taxon>Ecdysozoa</taxon>
        <taxon>Arthropoda</taxon>
        <taxon>Hexapoda</taxon>
        <taxon>Insecta</taxon>
        <taxon>Pterygota</taxon>
        <taxon>Neoptera</taxon>
        <taxon>Polyneoptera</taxon>
        <taxon>Dictyoptera</taxon>
        <taxon>Blattodea</taxon>
        <taxon>Blattoidea</taxon>
        <taxon>Termitoidae</taxon>
        <taxon>Termopsidae</taxon>
        <taxon>Zootermopsis</taxon>
    </lineage>
</organism>
<feature type="region of interest" description="Disordered" evidence="1">
    <location>
        <begin position="19"/>
        <end position="40"/>
    </location>
</feature>